<dbReference type="InterPro" id="IPR011335">
    <property type="entry name" value="Restrct_endonuc-II-like"/>
</dbReference>
<evidence type="ECO:0000313" key="2">
    <source>
        <dbReference type="EMBL" id="TCD05864.1"/>
    </source>
</evidence>
<name>A0A4R0P2D1_9SPHI</name>
<proteinExistence type="predicted"/>
<dbReference type="PANTHER" id="PTHR30015:SF7">
    <property type="entry name" value="TYPE IV METHYL-DIRECTED RESTRICTION ENZYME ECOKMRR"/>
    <property type="match status" value="1"/>
</dbReference>
<dbReference type="SUPFAM" id="SSF52980">
    <property type="entry name" value="Restriction endonuclease-like"/>
    <property type="match status" value="1"/>
</dbReference>
<dbReference type="InterPro" id="IPR011856">
    <property type="entry name" value="tRNA_endonuc-like_dom_sf"/>
</dbReference>
<dbReference type="GO" id="GO:0009307">
    <property type="term" value="P:DNA restriction-modification system"/>
    <property type="evidence" value="ECO:0007669"/>
    <property type="project" value="InterPro"/>
</dbReference>
<dbReference type="Proteomes" id="UP000291485">
    <property type="component" value="Unassembled WGS sequence"/>
</dbReference>
<feature type="domain" description="Restriction endonuclease type IV Mrr" evidence="1">
    <location>
        <begin position="180"/>
        <end position="297"/>
    </location>
</feature>
<evidence type="ECO:0000259" key="1">
    <source>
        <dbReference type="Pfam" id="PF04471"/>
    </source>
</evidence>
<evidence type="ECO:0000313" key="3">
    <source>
        <dbReference type="Proteomes" id="UP000291485"/>
    </source>
</evidence>
<sequence length="302" mass="35280">MMWKPKLLQAKNSGRRSKAFVETERFTSFKQILNGMPVPDPDRFISPAMRKMIEVQEKISKIASTPSEVAGYSSLLANIYSRQGIMSVAALRAYKPGIRNLFRKKTTFERIMDFTYPGHLQKLLDNFPELLENEKEKLELTSYDFVPDELPEADKIIIYKEIPRIKLRLEQIYHDHKKLYELRPREFEELMAELMVLDGWQVELTKQTRDGGHDLICLKSMDDMEFKLIGECKRNAAARKIGVGILRELQTVISDESAHKGAIFTTSYFTKDSVSYSKKYDPKKIELRDINYIINWIRRNNK</sequence>
<dbReference type="OrthoDB" id="9803736at2"/>
<dbReference type="InterPro" id="IPR007560">
    <property type="entry name" value="Restrct_endonuc_IV_Mrr"/>
</dbReference>
<dbReference type="GO" id="GO:0015666">
    <property type="term" value="F:restriction endodeoxyribonuclease activity"/>
    <property type="evidence" value="ECO:0007669"/>
    <property type="project" value="TreeGrafter"/>
</dbReference>
<dbReference type="AlphaFoldDB" id="A0A4R0P2D1"/>
<dbReference type="RefSeq" id="WP_131560449.1">
    <property type="nucleotide sequence ID" value="NZ_SJSN01000012.1"/>
</dbReference>
<dbReference type="EMBL" id="SJSN01000012">
    <property type="protein sequence ID" value="TCD05864.1"/>
    <property type="molecule type" value="Genomic_DNA"/>
</dbReference>
<dbReference type="Gene3D" id="3.40.1350.10">
    <property type="match status" value="1"/>
</dbReference>
<reference evidence="2 3" key="1">
    <citation type="submission" date="2019-02" db="EMBL/GenBank/DDBJ databases">
        <title>Pedobacter sp. RP-3-11 sp. nov., isolated from Arctic soil.</title>
        <authorList>
            <person name="Dahal R.H."/>
        </authorList>
    </citation>
    <scope>NUCLEOTIDE SEQUENCE [LARGE SCALE GENOMIC DNA]</scope>
    <source>
        <strain evidence="2 3">RP-3-11</strain>
    </source>
</reference>
<organism evidence="2 3">
    <name type="scientific">Pedobacter frigidisoli</name>
    <dbReference type="NCBI Taxonomy" id="2530455"/>
    <lineage>
        <taxon>Bacteria</taxon>
        <taxon>Pseudomonadati</taxon>
        <taxon>Bacteroidota</taxon>
        <taxon>Sphingobacteriia</taxon>
        <taxon>Sphingobacteriales</taxon>
        <taxon>Sphingobacteriaceae</taxon>
        <taxon>Pedobacter</taxon>
    </lineage>
</organism>
<gene>
    <name evidence="2" type="ORF">EZ449_15480</name>
</gene>
<protein>
    <submittedName>
        <fullName evidence="2">Restriction endonuclease</fullName>
    </submittedName>
</protein>
<comment type="caution">
    <text evidence="2">The sequence shown here is derived from an EMBL/GenBank/DDBJ whole genome shotgun (WGS) entry which is preliminary data.</text>
</comment>
<accession>A0A4R0P2D1</accession>
<dbReference type="PANTHER" id="PTHR30015">
    <property type="entry name" value="MRR RESTRICTION SYSTEM PROTEIN"/>
    <property type="match status" value="1"/>
</dbReference>
<dbReference type="Pfam" id="PF04471">
    <property type="entry name" value="Mrr_cat"/>
    <property type="match status" value="1"/>
</dbReference>
<keyword evidence="2" id="KW-0540">Nuclease</keyword>
<dbReference type="InterPro" id="IPR052906">
    <property type="entry name" value="Type_IV_Methyl-Rstrct_Enzyme"/>
</dbReference>
<keyword evidence="3" id="KW-1185">Reference proteome</keyword>
<keyword evidence="2" id="KW-0378">Hydrolase</keyword>
<dbReference type="GO" id="GO:0003677">
    <property type="term" value="F:DNA binding"/>
    <property type="evidence" value="ECO:0007669"/>
    <property type="project" value="InterPro"/>
</dbReference>
<keyword evidence="2" id="KW-0255">Endonuclease</keyword>